<accession>A0AA39ZRK3</accession>
<reference evidence="8" key="1">
    <citation type="submission" date="2023-06" db="EMBL/GenBank/DDBJ databases">
        <title>Genome-scale phylogeny and comparative genomics of the fungal order Sordariales.</title>
        <authorList>
            <consortium name="Lawrence Berkeley National Laboratory"/>
            <person name="Hensen N."/>
            <person name="Bonometti L."/>
            <person name="Westerberg I."/>
            <person name="Brannstrom I.O."/>
            <person name="Guillou S."/>
            <person name="Cros-Aarteil S."/>
            <person name="Calhoun S."/>
            <person name="Haridas S."/>
            <person name="Kuo A."/>
            <person name="Mondo S."/>
            <person name="Pangilinan J."/>
            <person name="Riley R."/>
            <person name="Labutti K."/>
            <person name="Andreopoulos B."/>
            <person name="Lipzen A."/>
            <person name="Chen C."/>
            <person name="Yanf M."/>
            <person name="Daum C."/>
            <person name="Ng V."/>
            <person name="Clum A."/>
            <person name="Steindorff A."/>
            <person name="Ohm R."/>
            <person name="Martin F."/>
            <person name="Silar P."/>
            <person name="Natvig D."/>
            <person name="Lalanne C."/>
            <person name="Gautier V."/>
            <person name="Ament-Velasquez S.L."/>
            <person name="Kruys A."/>
            <person name="Hutchinson M.I."/>
            <person name="Powell A.J."/>
            <person name="Barry K."/>
            <person name="Miller A.N."/>
            <person name="Grigoriev I.V."/>
            <person name="Debuchy R."/>
            <person name="Gladieux P."/>
            <person name="Thoren M.H."/>
            <person name="Johannesson H."/>
        </authorList>
    </citation>
    <scope>NUCLEOTIDE SEQUENCE</scope>
    <source>
        <strain evidence="8">SMH4607-1</strain>
    </source>
</reference>
<evidence type="ECO:0000256" key="1">
    <source>
        <dbReference type="ARBA" id="ARBA00004141"/>
    </source>
</evidence>
<dbReference type="Proteomes" id="UP001172102">
    <property type="component" value="Unassembled WGS sequence"/>
</dbReference>
<feature type="transmembrane region" description="Helical" evidence="6">
    <location>
        <begin position="181"/>
        <end position="199"/>
    </location>
</feature>
<keyword evidence="9" id="KW-1185">Reference proteome</keyword>
<feature type="transmembrane region" description="Helical" evidence="6">
    <location>
        <begin position="102"/>
        <end position="120"/>
    </location>
</feature>
<comment type="caution">
    <text evidence="8">The sequence shown here is derived from an EMBL/GenBank/DDBJ whole genome shotgun (WGS) entry which is preliminary data.</text>
</comment>
<protein>
    <recommendedName>
        <fullName evidence="7">Rhodopsin domain-containing protein</fullName>
    </recommendedName>
</protein>
<feature type="transmembrane region" description="Helical" evidence="6">
    <location>
        <begin position="54"/>
        <end position="74"/>
    </location>
</feature>
<evidence type="ECO:0000313" key="9">
    <source>
        <dbReference type="Proteomes" id="UP001172102"/>
    </source>
</evidence>
<evidence type="ECO:0000256" key="3">
    <source>
        <dbReference type="ARBA" id="ARBA00022989"/>
    </source>
</evidence>
<dbReference type="GO" id="GO:0016020">
    <property type="term" value="C:membrane"/>
    <property type="evidence" value="ECO:0007669"/>
    <property type="project" value="UniProtKB-SubCell"/>
</dbReference>
<keyword evidence="2 6" id="KW-0812">Transmembrane</keyword>
<dbReference type="PANTHER" id="PTHR33048">
    <property type="entry name" value="PTH11-LIKE INTEGRAL MEMBRANE PROTEIN (AFU_ORTHOLOGUE AFUA_5G11245)"/>
    <property type="match status" value="1"/>
</dbReference>
<gene>
    <name evidence="8" type="ORF">B0H67DRAFT_595472</name>
</gene>
<dbReference type="InterPro" id="IPR052337">
    <property type="entry name" value="SAT4-like"/>
</dbReference>
<evidence type="ECO:0000256" key="2">
    <source>
        <dbReference type="ARBA" id="ARBA00022692"/>
    </source>
</evidence>
<comment type="similarity">
    <text evidence="5">Belongs to the SAT4 family.</text>
</comment>
<organism evidence="8 9">
    <name type="scientific">Lasiosphaeris hirsuta</name>
    <dbReference type="NCBI Taxonomy" id="260670"/>
    <lineage>
        <taxon>Eukaryota</taxon>
        <taxon>Fungi</taxon>
        <taxon>Dikarya</taxon>
        <taxon>Ascomycota</taxon>
        <taxon>Pezizomycotina</taxon>
        <taxon>Sordariomycetes</taxon>
        <taxon>Sordariomycetidae</taxon>
        <taxon>Sordariales</taxon>
        <taxon>Lasiosphaeriaceae</taxon>
        <taxon>Lasiosphaeris</taxon>
    </lineage>
</organism>
<dbReference type="EMBL" id="JAUKUA010000009">
    <property type="protein sequence ID" value="KAK0702311.1"/>
    <property type="molecule type" value="Genomic_DNA"/>
</dbReference>
<evidence type="ECO:0000313" key="8">
    <source>
        <dbReference type="EMBL" id="KAK0702311.1"/>
    </source>
</evidence>
<evidence type="ECO:0000259" key="7">
    <source>
        <dbReference type="Pfam" id="PF20684"/>
    </source>
</evidence>
<sequence>MAFVSFALLAREVSESRASTIWGFMGAFVPLAFIAVVMRLYTRFRFAKIGGDDIAITIGFILYIGLMTATIYAVKFGLGLHIQNVPQETGVQMQKCGFSSQVLYPSSLGAIKLSIILFLLRVVPLDHAWRKPLYTVAAWVVVSESAFTIALFRQCTPINYYWDKSVEGTCFDQPKFYYVDAALNMTTDIIILSLPWFIFRNLNLSKRKKYELLLVCSVGVL</sequence>
<comment type="subcellular location">
    <subcellularLocation>
        <location evidence="1">Membrane</location>
        <topology evidence="1">Multi-pass membrane protein</topology>
    </subcellularLocation>
</comment>
<dbReference type="AlphaFoldDB" id="A0AA39ZRK3"/>
<keyword evidence="3 6" id="KW-1133">Transmembrane helix</keyword>
<evidence type="ECO:0000256" key="5">
    <source>
        <dbReference type="ARBA" id="ARBA00038359"/>
    </source>
</evidence>
<name>A0AA39ZRK3_9PEZI</name>
<feature type="transmembrane region" description="Helical" evidence="6">
    <location>
        <begin position="132"/>
        <end position="152"/>
    </location>
</feature>
<dbReference type="PANTHER" id="PTHR33048:SF47">
    <property type="entry name" value="INTEGRAL MEMBRANE PROTEIN-RELATED"/>
    <property type="match status" value="1"/>
</dbReference>
<feature type="domain" description="Rhodopsin" evidence="7">
    <location>
        <begin position="38"/>
        <end position="220"/>
    </location>
</feature>
<dbReference type="InterPro" id="IPR049326">
    <property type="entry name" value="Rhodopsin_dom_fungi"/>
</dbReference>
<keyword evidence="4 6" id="KW-0472">Membrane</keyword>
<evidence type="ECO:0000256" key="6">
    <source>
        <dbReference type="SAM" id="Phobius"/>
    </source>
</evidence>
<feature type="transmembrane region" description="Helical" evidence="6">
    <location>
        <begin position="20"/>
        <end position="42"/>
    </location>
</feature>
<dbReference type="Pfam" id="PF20684">
    <property type="entry name" value="Fung_rhodopsin"/>
    <property type="match status" value="1"/>
</dbReference>
<proteinExistence type="inferred from homology"/>
<evidence type="ECO:0000256" key="4">
    <source>
        <dbReference type="ARBA" id="ARBA00023136"/>
    </source>
</evidence>